<dbReference type="Gene3D" id="3.40.630.30">
    <property type="match status" value="1"/>
</dbReference>
<dbReference type="EMBL" id="JAUFQU010000001">
    <property type="protein sequence ID" value="MDN3707025.1"/>
    <property type="molecule type" value="Genomic_DNA"/>
</dbReference>
<dbReference type="Pfam" id="PF13673">
    <property type="entry name" value="Acetyltransf_10"/>
    <property type="match status" value="1"/>
</dbReference>
<evidence type="ECO:0000256" key="2">
    <source>
        <dbReference type="ARBA" id="ARBA00023315"/>
    </source>
</evidence>
<protein>
    <submittedName>
        <fullName evidence="4">GNAT family N-acetyltransferase</fullName>
        <ecNumber evidence="4">2.3.1.-</ecNumber>
    </submittedName>
</protein>
<dbReference type="PANTHER" id="PTHR43800:SF1">
    <property type="entry name" value="PEPTIDYL-LYSINE N-ACETYLTRANSFERASE YJAB"/>
    <property type="match status" value="1"/>
</dbReference>
<evidence type="ECO:0000256" key="1">
    <source>
        <dbReference type="ARBA" id="ARBA00022679"/>
    </source>
</evidence>
<dbReference type="InterPro" id="IPR000182">
    <property type="entry name" value="GNAT_dom"/>
</dbReference>
<accession>A0ABT8CS29</accession>
<sequence>MNIRKAHKEDYAELMRIWESAVKATHDFLSNDDFEYYKQQLPVAYFPQVALFVLEDENVTKGFLGVAENSLEMLFIDDQDRGKGYGKKLARFAIDELHVRKVDVNEQNKQATGFYEKIGFVKVGRSDLDAEGKNYPLLHFELADQTK</sequence>
<dbReference type="SUPFAM" id="SSF55729">
    <property type="entry name" value="Acyl-CoA N-acyltransferases (Nat)"/>
    <property type="match status" value="1"/>
</dbReference>
<dbReference type="GO" id="GO:0016746">
    <property type="term" value="F:acyltransferase activity"/>
    <property type="evidence" value="ECO:0007669"/>
    <property type="project" value="UniProtKB-KW"/>
</dbReference>
<keyword evidence="2 4" id="KW-0012">Acyltransferase</keyword>
<organism evidence="4 5">
    <name type="scientific">Paenimyroides ceti</name>
    <dbReference type="NCBI Taxonomy" id="395087"/>
    <lineage>
        <taxon>Bacteria</taxon>
        <taxon>Pseudomonadati</taxon>
        <taxon>Bacteroidota</taxon>
        <taxon>Flavobacteriia</taxon>
        <taxon>Flavobacteriales</taxon>
        <taxon>Flavobacteriaceae</taxon>
        <taxon>Paenimyroides</taxon>
    </lineage>
</organism>
<dbReference type="PROSITE" id="PS51186">
    <property type="entry name" value="GNAT"/>
    <property type="match status" value="1"/>
</dbReference>
<dbReference type="CDD" id="cd04301">
    <property type="entry name" value="NAT_SF"/>
    <property type="match status" value="1"/>
</dbReference>
<dbReference type="InterPro" id="IPR016181">
    <property type="entry name" value="Acyl_CoA_acyltransferase"/>
</dbReference>
<dbReference type="RefSeq" id="WP_290363069.1">
    <property type="nucleotide sequence ID" value="NZ_JAUFQU010000001.1"/>
</dbReference>
<evidence type="ECO:0000313" key="4">
    <source>
        <dbReference type="EMBL" id="MDN3707025.1"/>
    </source>
</evidence>
<dbReference type="EC" id="2.3.1.-" evidence="4"/>
<evidence type="ECO:0000259" key="3">
    <source>
        <dbReference type="PROSITE" id="PS51186"/>
    </source>
</evidence>
<keyword evidence="1 4" id="KW-0808">Transferase</keyword>
<comment type="caution">
    <text evidence="4">The sequence shown here is derived from an EMBL/GenBank/DDBJ whole genome shotgun (WGS) entry which is preliminary data.</text>
</comment>
<gene>
    <name evidence="4" type="ORF">QW060_07740</name>
</gene>
<dbReference type="Proteomes" id="UP001242368">
    <property type="component" value="Unassembled WGS sequence"/>
</dbReference>
<dbReference type="PANTHER" id="PTHR43800">
    <property type="entry name" value="PEPTIDYL-LYSINE N-ACETYLTRANSFERASE YJAB"/>
    <property type="match status" value="1"/>
</dbReference>
<keyword evidence="5" id="KW-1185">Reference proteome</keyword>
<reference evidence="5" key="1">
    <citation type="journal article" date="2019" name="Int. J. Syst. Evol. Microbiol.">
        <title>The Global Catalogue of Microorganisms (GCM) 10K type strain sequencing project: providing services to taxonomists for standard genome sequencing and annotation.</title>
        <authorList>
            <consortium name="The Broad Institute Genomics Platform"/>
            <consortium name="The Broad Institute Genome Sequencing Center for Infectious Disease"/>
            <person name="Wu L."/>
            <person name="Ma J."/>
        </authorList>
    </citation>
    <scope>NUCLEOTIDE SEQUENCE [LARGE SCALE GENOMIC DNA]</scope>
    <source>
        <strain evidence="5">CECT 7184</strain>
    </source>
</reference>
<feature type="domain" description="N-acetyltransferase" evidence="3">
    <location>
        <begin position="1"/>
        <end position="147"/>
    </location>
</feature>
<name>A0ABT8CS29_9FLAO</name>
<evidence type="ECO:0000313" key="5">
    <source>
        <dbReference type="Proteomes" id="UP001242368"/>
    </source>
</evidence>
<proteinExistence type="predicted"/>